<accession>A0A017H629</accession>
<dbReference type="Pfam" id="PF00929">
    <property type="entry name" value="RNase_T"/>
    <property type="match status" value="1"/>
</dbReference>
<dbReference type="OrthoDB" id="9776650at2"/>
<keyword evidence="2" id="KW-0378">Hydrolase</keyword>
<dbReference type="PATRIC" id="fig|1226633.4.peg.1606"/>
<evidence type="ECO:0000256" key="2">
    <source>
        <dbReference type="ARBA" id="ARBA00022801"/>
    </source>
</evidence>
<dbReference type="InterPro" id="IPR036397">
    <property type="entry name" value="RNaseH_sf"/>
</dbReference>
<evidence type="ECO:0000256" key="1">
    <source>
        <dbReference type="ARBA" id="ARBA00022722"/>
    </source>
</evidence>
<dbReference type="Gene3D" id="3.30.420.10">
    <property type="entry name" value="Ribonuclease H-like superfamily/Ribonuclease H"/>
    <property type="match status" value="1"/>
</dbReference>
<name>A0A017H629_9FUSO</name>
<dbReference type="GO" id="GO:0008408">
    <property type="term" value="F:3'-5' exonuclease activity"/>
    <property type="evidence" value="ECO:0007669"/>
    <property type="project" value="TreeGrafter"/>
</dbReference>
<proteinExistence type="predicted"/>
<organism evidence="4 5">
    <name type="scientific">Fusobacterium necrophorum subsp. funduliforme B35</name>
    <dbReference type="NCBI Taxonomy" id="1226633"/>
    <lineage>
        <taxon>Bacteria</taxon>
        <taxon>Fusobacteriati</taxon>
        <taxon>Fusobacteriota</taxon>
        <taxon>Fusobacteriia</taxon>
        <taxon>Fusobacteriales</taxon>
        <taxon>Fusobacteriaceae</taxon>
        <taxon>Fusobacterium</taxon>
    </lineage>
</organism>
<dbReference type="PANTHER" id="PTHR30231:SF4">
    <property type="entry name" value="PROTEIN NEN2"/>
    <property type="match status" value="1"/>
</dbReference>
<reference evidence="4 5" key="1">
    <citation type="submission" date="2013-08" db="EMBL/GenBank/DDBJ databases">
        <title>An opportunistic ruminal bacterium that causes liver abscesses in cattle.</title>
        <authorList>
            <person name="Benahmed F.H."/>
            <person name="Rasmussen M."/>
            <person name="Harbottle H."/>
            <person name="Soppet D."/>
            <person name="Nagaraja T.G."/>
            <person name="Davidson M."/>
        </authorList>
    </citation>
    <scope>NUCLEOTIDE SEQUENCE [LARGE SCALE GENOMIC DNA]</scope>
    <source>
        <strain evidence="4 5">B35</strain>
    </source>
</reference>
<keyword evidence="1" id="KW-0540">Nuclease</keyword>
<dbReference type="Proteomes" id="UP000031184">
    <property type="component" value="Unassembled WGS sequence"/>
</dbReference>
<dbReference type="EMBL" id="AUZI01000021">
    <property type="protein sequence ID" value="KID48667.1"/>
    <property type="molecule type" value="Genomic_DNA"/>
</dbReference>
<dbReference type="AlphaFoldDB" id="A0A017H629"/>
<dbReference type="InterPro" id="IPR012337">
    <property type="entry name" value="RNaseH-like_sf"/>
</dbReference>
<keyword evidence="3 4" id="KW-0269">Exonuclease</keyword>
<dbReference type="SUPFAM" id="SSF53098">
    <property type="entry name" value="Ribonuclease H-like"/>
    <property type="match status" value="1"/>
</dbReference>
<dbReference type="CDD" id="cd06127">
    <property type="entry name" value="DEDDh"/>
    <property type="match status" value="1"/>
</dbReference>
<dbReference type="RefSeq" id="WP_005952431.1">
    <property type="nucleotide sequence ID" value="NZ_AOJP01000004.1"/>
</dbReference>
<protein>
    <submittedName>
        <fullName evidence="4">Exonuclease</fullName>
    </submittedName>
</protein>
<evidence type="ECO:0000256" key="3">
    <source>
        <dbReference type="ARBA" id="ARBA00022839"/>
    </source>
</evidence>
<dbReference type="PANTHER" id="PTHR30231">
    <property type="entry name" value="DNA POLYMERASE III SUBUNIT EPSILON"/>
    <property type="match status" value="1"/>
</dbReference>
<dbReference type="InterPro" id="IPR013520">
    <property type="entry name" value="Ribonucl_H"/>
</dbReference>
<comment type="caution">
    <text evidence="4">The sequence shown here is derived from an EMBL/GenBank/DDBJ whole genome shotgun (WGS) entry which is preliminary data.</text>
</comment>
<evidence type="ECO:0000313" key="5">
    <source>
        <dbReference type="Proteomes" id="UP000031184"/>
    </source>
</evidence>
<sequence length="186" mass="21558">MKILYFDTETTGLTYRSTIIQLAAIIEIDGEVKETVNLYSAPFPDSDISEEALAVTKLTREEIFRFDSPQLTCEMFTQILGKYVDKYNKNDKFTVVGHNVKFDLDMLRNWAYRCNEKFIASYIDFKNEFDTLAFTKCLKILGRLPQTENNKLETLCEAFQIPLENAHNALADAIAARNLYYYLQNK</sequence>
<evidence type="ECO:0000313" key="4">
    <source>
        <dbReference type="EMBL" id="KID48667.1"/>
    </source>
</evidence>
<gene>
    <name evidence="4" type="ORF">C095_07980</name>
</gene>
<dbReference type="SMART" id="SM00479">
    <property type="entry name" value="EXOIII"/>
    <property type="match status" value="1"/>
</dbReference>
<dbReference type="GO" id="GO:0003676">
    <property type="term" value="F:nucleic acid binding"/>
    <property type="evidence" value="ECO:0007669"/>
    <property type="project" value="InterPro"/>
</dbReference>